<feature type="region of interest" description="Disordered" evidence="3">
    <location>
        <begin position="1"/>
        <end position="34"/>
    </location>
</feature>
<dbReference type="GeneID" id="14890888"/>
<evidence type="ECO:0000313" key="5">
    <source>
        <dbReference type="EMBL" id="ELP91926.1"/>
    </source>
</evidence>
<evidence type="ECO:0000259" key="4">
    <source>
        <dbReference type="Pfam" id="PF08236"/>
    </source>
</evidence>
<protein>
    <recommendedName>
        <fullName evidence="4">Set2 Rpb1 interacting domain-containing protein</fullName>
    </recommendedName>
</protein>
<sequence>MGKLSENREMKNDRTKLIKQTMAERSDTETEIEELSVTVEEQIDVTEDEPIAKNTRSRTYAALNKISEDTELDDLHQHDEEEDDDRTEESFVMKEEKKEPKKERPRLQKKKGIPPIQSVEHIETSLTVMKPMEEESSPQQVPSQQPQSGMVGTTLPYAVVNPMMNCTALPTQQFEYQPAPTTNTIATVGGQPIPLQQDNLGQLKRDAQFNPSAHPIQLGQDNRQNYRSGREERVGNSPNFREREWTEVERGVNFKFEKTHGYDSYDGPYDPLVGLYSSQKKEMMRRESLEYSRVKTTVCKSVVAKLQAYYDNRIIPNKEQFKQLAKSVTLKFTEDLFLSGETFSEKIEESITKYIDQYFL</sequence>
<dbReference type="RefSeq" id="XP_004258697.1">
    <property type="nucleotide sequence ID" value="XM_004258649.1"/>
</dbReference>
<feature type="compositionally biased region" description="Basic and acidic residues" evidence="3">
    <location>
        <begin position="1"/>
        <end position="28"/>
    </location>
</feature>
<evidence type="ECO:0000313" key="6">
    <source>
        <dbReference type="Proteomes" id="UP000014680"/>
    </source>
</evidence>
<proteinExistence type="predicted"/>
<comment type="subcellular location">
    <subcellularLocation>
        <location evidence="1">Nucleus</location>
    </subcellularLocation>
</comment>
<dbReference type="Proteomes" id="UP000014680">
    <property type="component" value="Unassembled WGS sequence"/>
</dbReference>
<dbReference type="VEuPathDB" id="AmoebaDB:EIN_399660"/>
<keyword evidence="6" id="KW-1185">Reference proteome</keyword>
<gene>
    <name evidence="5" type="ORF">EIN_399660</name>
</gene>
<keyword evidence="2" id="KW-0539">Nucleus</keyword>
<dbReference type="InterPro" id="IPR013257">
    <property type="entry name" value="SRI"/>
</dbReference>
<evidence type="ECO:0000256" key="3">
    <source>
        <dbReference type="SAM" id="MobiDB-lite"/>
    </source>
</evidence>
<dbReference type="EMBL" id="KB206411">
    <property type="protein sequence ID" value="ELP91926.1"/>
    <property type="molecule type" value="Genomic_DNA"/>
</dbReference>
<dbReference type="GO" id="GO:0005694">
    <property type="term" value="C:chromosome"/>
    <property type="evidence" value="ECO:0007669"/>
    <property type="project" value="InterPro"/>
</dbReference>
<feature type="region of interest" description="Disordered" evidence="3">
    <location>
        <begin position="211"/>
        <end position="238"/>
    </location>
</feature>
<dbReference type="AlphaFoldDB" id="A0A0A1UDQ5"/>
<feature type="domain" description="Set2 Rpb1 interacting" evidence="4">
    <location>
        <begin position="297"/>
        <end position="359"/>
    </location>
</feature>
<dbReference type="KEGG" id="eiv:EIN_399660"/>
<dbReference type="Pfam" id="PF08236">
    <property type="entry name" value="SRI"/>
    <property type="match status" value="1"/>
</dbReference>
<feature type="compositionally biased region" description="Basic and acidic residues" evidence="3">
    <location>
        <begin position="88"/>
        <end position="106"/>
    </location>
</feature>
<name>A0A0A1UDQ5_ENTIV</name>
<dbReference type="OrthoDB" id="30234at2759"/>
<feature type="region of interest" description="Disordered" evidence="3">
    <location>
        <begin position="46"/>
        <end position="113"/>
    </location>
</feature>
<feature type="compositionally biased region" description="Basic and acidic residues" evidence="3">
    <location>
        <begin position="228"/>
        <end position="238"/>
    </location>
</feature>
<reference evidence="5 6" key="1">
    <citation type="submission" date="2012-10" db="EMBL/GenBank/DDBJ databases">
        <authorList>
            <person name="Zafar N."/>
            <person name="Inman J."/>
            <person name="Hall N."/>
            <person name="Lorenzi H."/>
            <person name="Caler E."/>
        </authorList>
    </citation>
    <scope>NUCLEOTIDE SEQUENCE [LARGE SCALE GENOMIC DNA]</scope>
    <source>
        <strain evidence="5 6">IP1</strain>
    </source>
</reference>
<evidence type="ECO:0000256" key="2">
    <source>
        <dbReference type="ARBA" id="ARBA00023242"/>
    </source>
</evidence>
<organism evidence="5 6">
    <name type="scientific">Entamoeba invadens IP1</name>
    <dbReference type="NCBI Taxonomy" id="370355"/>
    <lineage>
        <taxon>Eukaryota</taxon>
        <taxon>Amoebozoa</taxon>
        <taxon>Evosea</taxon>
        <taxon>Archamoebae</taxon>
        <taxon>Mastigamoebida</taxon>
        <taxon>Entamoebidae</taxon>
        <taxon>Entamoeba</taxon>
    </lineage>
</organism>
<dbReference type="GO" id="GO:0006355">
    <property type="term" value="P:regulation of DNA-templated transcription"/>
    <property type="evidence" value="ECO:0007669"/>
    <property type="project" value="InterPro"/>
</dbReference>
<evidence type="ECO:0000256" key="1">
    <source>
        <dbReference type="ARBA" id="ARBA00004123"/>
    </source>
</evidence>
<accession>A0A0A1UDQ5</accession>